<dbReference type="AlphaFoldDB" id="A0A9E4TVN4"/>
<name>A0A9E4TVN4_9GAMM</name>
<protein>
    <submittedName>
        <fullName evidence="1">Uncharacterized protein</fullName>
    </submittedName>
</protein>
<accession>A0A9E4TVN4</accession>
<sequence>MFEPLEKCVLNQYQYLVDEFQPDDNAQEIAMVFRNYCAGCIAMFQEINPDADFMSIRPFFSELEQPTPLQSLNEANHWVSMLAFQLQANLEAKNA</sequence>
<dbReference type="EMBL" id="JAEPCR010000186">
    <property type="protein sequence ID" value="MCG7981027.1"/>
    <property type="molecule type" value="Genomic_DNA"/>
</dbReference>
<gene>
    <name evidence="1" type="ORF">JAY77_23135</name>
</gene>
<reference evidence="1" key="1">
    <citation type="journal article" date="2021" name="Proc. Natl. Acad. Sci. U.S.A.">
        <title>Global biogeography of chemosynthetic symbionts reveals both localized and globally distributed symbiont groups. .</title>
        <authorList>
            <person name="Osvatic J.T."/>
            <person name="Wilkins L.G.E."/>
            <person name="Leibrecht L."/>
            <person name="Leray M."/>
            <person name="Zauner S."/>
            <person name="Polzin J."/>
            <person name="Camacho Y."/>
            <person name="Gros O."/>
            <person name="van Gils J.A."/>
            <person name="Eisen J.A."/>
            <person name="Petersen J.M."/>
            <person name="Yuen B."/>
        </authorList>
    </citation>
    <scope>NUCLEOTIDE SEQUENCE</scope>
    <source>
        <strain evidence="1">MAGclacostrist055</strain>
    </source>
</reference>
<evidence type="ECO:0000313" key="2">
    <source>
        <dbReference type="Proteomes" id="UP000886674"/>
    </source>
</evidence>
<dbReference type="Proteomes" id="UP000886674">
    <property type="component" value="Unassembled WGS sequence"/>
</dbReference>
<comment type="caution">
    <text evidence="1">The sequence shown here is derived from an EMBL/GenBank/DDBJ whole genome shotgun (WGS) entry which is preliminary data.</text>
</comment>
<evidence type="ECO:0000313" key="1">
    <source>
        <dbReference type="EMBL" id="MCG7981027.1"/>
    </source>
</evidence>
<organism evidence="1 2">
    <name type="scientific">Candidatus Thiodiazotropha taylori</name>
    <dbReference type="NCBI Taxonomy" id="2792791"/>
    <lineage>
        <taxon>Bacteria</taxon>
        <taxon>Pseudomonadati</taxon>
        <taxon>Pseudomonadota</taxon>
        <taxon>Gammaproteobacteria</taxon>
        <taxon>Chromatiales</taxon>
        <taxon>Sedimenticolaceae</taxon>
        <taxon>Candidatus Thiodiazotropha</taxon>
    </lineage>
</organism>
<proteinExistence type="predicted"/>